<dbReference type="AlphaFoldDB" id="A0AAV4R4E9"/>
<evidence type="ECO:0000313" key="2">
    <source>
        <dbReference type="Proteomes" id="UP001054837"/>
    </source>
</evidence>
<reference evidence="1 2" key="1">
    <citation type="submission" date="2021-06" db="EMBL/GenBank/DDBJ databases">
        <title>Caerostris darwini draft genome.</title>
        <authorList>
            <person name="Kono N."/>
            <person name="Arakawa K."/>
        </authorList>
    </citation>
    <scope>NUCLEOTIDE SEQUENCE [LARGE SCALE GENOMIC DNA]</scope>
</reference>
<gene>
    <name evidence="1" type="ORF">CDAR_114511</name>
</gene>
<accession>A0AAV4R4E9</accession>
<name>A0AAV4R4E9_9ARAC</name>
<comment type="caution">
    <text evidence="1">The sequence shown here is derived from an EMBL/GenBank/DDBJ whole genome shotgun (WGS) entry which is preliminary data.</text>
</comment>
<proteinExistence type="predicted"/>
<dbReference type="Proteomes" id="UP001054837">
    <property type="component" value="Unassembled WGS sequence"/>
</dbReference>
<sequence length="87" mass="10286">MRKITHFLLKKNVNRQRKREREDFKNLPPSDKTLRDVPTKDRFVLSLCRQFDPYLLEGEGVLLCFMSARGEYRMPHPIKWPGPNDGG</sequence>
<organism evidence="1 2">
    <name type="scientific">Caerostris darwini</name>
    <dbReference type="NCBI Taxonomy" id="1538125"/>
    <lineage>
        <taxon>Eukaryota</taxon>
        <taxon>Metazoa</taxon>
        <taxon>Ecdysozoa</taxon>
        <taxon>Arthropoda</taxon>
        <taxon>Chelicerata</taxon>
        <taxon>Arachnida</taxon>
        <taxon>Araneae</taxon>
        <taxon>Araneomorphae</taxon>
        <taxon>Entelegynae</taxon>
        <taxon>Araneoidea</taxon>
        <taxon>Araneidae</taxon>
        <taxon>Caerostris</taxon>
    </lineage>
</organism>
<dbReference type="EMBL" id="BPLQ01005449">
    <property type="protein sequence ID" value="GIY14958.1"/>
    <property type="molecule type" value="Genomic_DNA"/>
</dbReference>
<keyword evidence="2" id="KW-1185">Reference proteome</keyword>
<protein>
    <submittedName>
        <fullName evidence="1">Uncharacterized protein</fullName>
    </submittedName>
</protein>
<evidence type="ECO:0000313" key="1">
    <source>
        <dbReference type="EMBL" id="GIY14958.1"/>
    </source>
</evidence>